<dbReference type="Proteomes" id="UP000294558">
    <property type="component" value="Unassembled WGS sequence"/>
</dbReference>
<evidence type="ECO:0000259" key="1">
    <source>
        <dbReference type="Pfam" id="PF00723"/>
    </source>
</evidence>
<protein>
    <submittedName>
        <fullName evidence="2">Glycosyl hydrolase family 15</fullName>
    </submittedName>
</protein>
<keyword evidence="2" id="KW-0378">Hydrolase</keyword>
<evidence type="ECO:0000313" key="2">
    <source>
        <dbReference type="EMBL" id="TDT15448.1"/>
    </source>
</evidence>
<dbReference type="EMBL" id="SOAU01000001">
    <property type="protein sequence ID" value="TDT15448.1"/>
    <property type="molecule type" value="Genomic_DNA"/>
</dbReference>
<dbReference type="InterPro" id="IPR008928">
    <property type="entry name" value="6-hairpin_glycosidase_sf"/>
</dbReference>
<feature type="domain" description="GH15-like" evidence="1">
    <location>
        <begin position="11"/>
        <end position="217"/>
    </location>
</feature>
<dbReference type="AlphaFoldDB" id="A0A4V3EIR0"/>
<keyword evidence="3" id="KW-1185">Reference proteome</keyword>
<evidence type="ECO:0000313" key="3">
    <source>
        <dbReference type="Proteomes" id="UP000294558"/>
    </source>
</evidence>
<dbReference type="Gene3D" id="1.50.10.10">
    <property type="match status" value="1"/>
</dbReference>
<dbReference type="GO" id="GO:0005975">
    <property type="term" value="P:carbohydrate metabolic process"/>
    <property type="evidence" value="ECO:0007669"/>
    <property type="project" value="InterPro"/>
</dbReference>
<dbReference type="GO" id="GO:0004553">
    <property type="term" value="F:hydrolase activity, hydrolyzing O-glycosyl compounds"/>
    <property type="evidence" value="ECO:0007669"/>
    <property type="project" value="TreeGrafter"/>
</dbReference>
<comment type="caution">
    <text evidence="2">The sequence shown here is derived from an EMBL/GenBank/DDBJ whole genome shotgun (WGS) entry which is preliminary data.</text>
</comment>
<dbReference type="InterPro" id="IPR011613">
    <property type="entry name" value="GH15-like"/>
</dbReference>
<dbReference type="InterPro" id="IPR012341">
    <property type="entry name" value="6hp_glycosidase-like_sf"/>
</dbReference>
<name>A0A4V3EIR0_9ACTN</name>
<dbReference type="OrthoDB" id="3902805at2"/>
<dbReference type="SUPFAM" id="SSF48208">
    <property type="entry name" value="Six-hairpin glycosidases"/>
    <property type="match status" value="1"/>
</dbReference>
<accession>A0A4V3EIR0</accession>
<dbReference type="RefSeq" id="WP_133867895.1">
    <property type="nucleotide sequence ID" value="NZ_SOAU01000001.1"/>
</dbReference>
<dbReference type="PANTHER" id="PTHR31616">
    <property type="entry name" value="TREHALASE"/>
    <property type="match status" value="1"/>
</dbReference>
<dbReference type="Pfam" id="PF00723">
    <property type="entry name" value="Glyco_hydro_15"/>
    <property type="match status" value="1"/>
</dbReference>
<gene>
    <name evidence="2" type="ORF">BDK89_1018</name>
</gene>
<organism evidence="2 3">
    <name type="scientific">Ilumatobacter fluminis</name>
    <dbReference type="NCBI Taxonomy" id="467091"/>
    <lineage>
        <taxon>Bacteria</taxon>
        <taxon>Bacillati</taxon>
        <taxon>Actinomycetota</taxon>
        <taxon>Acidimicrobiia</taxon>
        <taxon>Acidimicrobiales</taxon>
        <taxon>Ilumatobacteraceae</taxon>
        <taxon>Ilumatobacter</taxon>
    </lineage>
</organism>
<reference evidence="2 3" key="1">
    <citation type="submission" date="2019-03" db="EMBL/GenBank/DDBJ databases">
        <title>Sequencing the genomes of 1000 actinobacteria strains.</title>
        <authorList>
            <person name="Klenk H.-P."/>
        </authorList>
    </citation>
    <scope>NUCLEOTIDE SEQUENCE [LARGE SCALE GENOMIC DNA]</scope>
    <source>
        <strain evidence="2 3">DSM 18936</strain>
    </source>
</reference>
<sequence length="377" mass="41844">MTNDDQLRHLVTRSVQVIAEHQDVGGAYLASPTFPVYRFSWLRDGAFIADAMSRVGETGSAERFFDWCARTLLDRQDHIRSLVRRADRGEPVPQGDHPPTRFTVDGADSGEEWWDFQLDGYGTWMWALGEHRRRHGRGRLDGDLLAAVELCVEYLAAFWAQPCFDWWEEHADRVHTSTLASIGAGVRAATELGVGSDTESTAATMLADLDETILERCVGDGRLAKMIGDARVDASLIAACGPFRTLDGQDDIAEATYDRIVADLAPDGVHRYLGDTYFGGGRWVVLAGFVGWYEATTGRDDRARDRLEWMCAQATADGLLPEQTTDHVLDPNFISVWVDKWGPVATPLLWSHAMYITLADALGLADHHHPLDSEVPS</sequence>
<proteinExistence type="predicted"/>
<dbReference type="PANTHER" id="PTHR31616:SF0">
    <property type="entry name" value="GLUCAN 1,4-ALPHA-GLUCOSIDASE"/>
    <property type="match status" value="1"/>
</dbReference>